<sequence length="337" mass="37417">MSYENDSYADSEYDSEEDEYPEFGNDASFELFETVGGDSQAHGALKSYKTNDGSLIYWKDDNTGFTTSVERLVQADGYADGTKKHRLTLFVLKIVLACNSDSKIKRAVFNMSFEDIKKKTEKGGKAGEANAKPEILAWAPFDEMVKSNRVDLKKTEEIRAGVDIGGGGAGLNAMAKADWKSTVEWTQTYWETGHSFPTFGSNQTRTGVRWVLNANPRDAQGLPPKLIVGILLSRQSDEPYLANFNIDITGGVLHELLKGIEKVFRRKPGVTKPYKVTPSKEPIWRATGLSIMKRVNLHNMLELKGNEEGLILRLDDDDDDVKKGENEAVVVAPPISN</sequence>
<name>A0ACC2J2M1_9PEZI</name>
<gene>
    <name evidence="1" type="ORF">ONZ43_g1954</name>
</gene>
<keyword evidence="2" id="KW-1185">Reference proteome</keyword>
<dbReference type="EMBL" id="JAPESX010000373">
    <property type="protein sequence ID" value="KAJ8121645.1"/>
    <property type="molecule type" value="Genomic_DNA"/>
</dbReference>
<accession>A0ACC2J2M1</accession>
<organism evidence="1 2">
    <name type="scientific">Nemania bipapillata</name>
    <dbReference type="NCBI Taxonomy" id="110536"/>
    <lineage>
        <taxon>Eukaryota</taxon>
        <taxon>Fungi</taxon>
        <taxon>Dikarya</taxon>
        <taxon>Ascomycota</taxon>
        <taxon>Pezizomycotina</taxon>
        <taxon>Sordariomycetes</taxon>
        <taxon>Xylariomycetidae</taxon>
        <taxon>Xylariales</taxon>
        <taxon>Xylariaceae</taxon>
        <taxon>Nemania</taxon>
    </lineage>
</organism>
<evidence type="ECO:0000313" key="2">
    <source>
        <dbReference type="Proteomes" id="UP001153334"/>
    </source>
</evidence>
<evidence type="ECO:0000313" key="1">
    <source>
        <dbReference type="EMBL" id="KAJ8121645.1"/>
    </source>
</evidence>
<proteinExistence type="predicted"/>
<dbReference type="Proteomes" id="UP001153334">
    <property type="component" value="Unassembled WGS sequence"/>
</dbReference>
<protein>
    <submittedName>
        <fullName evidence="1">Uncharacterized protein</fullName>
    </submittedName>
</protein>
<comment type="caution">
    <text evidence="1">The sequence shown here is derived from an EMBL/GenBank/DDBJ whole genome shotgun (WGS) entry which is preliminary data.</text>
</comment>
<reference evidence="1" key="1">
    <citation type="submission" date="2022-11" db="EMBL/GenBank/DDBJ databases">
        <title>Genome Sequence of Nemania bipapillata.</title>
        <authorList>
            <person name="Buettner E."/>
        </authorList>
    </citation>
    <scope>NUCLEOTIDE SEQUENCE</scope>
    <source>
        <strain evidence="1">CP14</strain>
    </source>
</reference>